<dbReference type="CDD" id="cd01130">
    <property type="entry name" value="VirB11-like_ATPase"/>
    <property type="match status" value="1"/>
</dbReference>
<dbReference type="EMBL" id="JADCSA010000001">
    <property type="protein sequence ID" value="MBE7323276.1"/>
    <property type="molecule type" value="Genomic_DNA"/>
</dbReference>
<comment type="similarity">
    <text evidence="1">Belongs to the GSP E family.</text>
</comment>
<dbReference type="InterPro" id="IPR001482">
    <property type="entry name" value="T2SS/T4SS_dom"/>
</dbReference>
<dbReference type="SUPFAM" id="SSF52540">
    <property type="entry name" value="P-loop containing nucleoside triphosphate hydrolases"/>
    <property type="match status" value="1"/>
</dbReference>
<evidence type="ECO:0000259" key="3">
    <source>
        <dbReference type="PROSITE" id="PS00662"/>
    </source>
</evidence>
<feature type="domain" description="Bacterial type II secretion system protein E" evidence="3">
    <location>
        <begin position="377"/>
        <end position="391"/>
    </location>
</feature>
<dbReference type="RefSeq" id="WP_193636588.1">
    <property type="nucleotide sequence ID" value="NZ_JADCSA010000001.1"/>
</dbReference>
<reference evidence="4 5" key="1">
    <citation type="submission" date="2020-10" db="EMBL/GenBank/DDBJ databases">
        <title>Nocardioides sp. isolated from sludge.</title>
        <authorList>
            <person name="Zhang X."/>
        </authorList>
    </citation>
    <scope>NUCLEOTIDE SEQUENCE [LARGE SCALE GENOMIC DNA]</scope>
    <source>
        <strain evidence="4 5">Y6</strain>
    </source>
</reference>
<evidence type="ECO:0000313" key="4">
    <source>
        <dbReference type="EMBL" id="MBE7323276.1"/>
    </source>
</evidence>
<evidence type="ECO:0000256" key="1">
    <source>
        <dbReference type="ARBA" id="ARBA00006611"/>
    </source>
</evidence>
<dbReference type="Gene3D" id="3.30.450.380">
    <property type="match status" value="1"/>
</dbReference>
<accession>A0ABR9RNY0</accession>
<dbReference type="PANTHER" id="PTHR30486:SF15">
    <property type="entry name" value="TYPE II_IV SECRETION SYSTEM ATPASE"/>
    <property type="match status" value="1"/>
</dbReference>
<organism evidence="4 5">
    <name type="scientific">Nocardioides malaquae</name>
    <dbReference type="NCBI Taxonomy" id="2773426"/>
    <lineage>
        <taxon>Bacteria</taxon>
        <taxon>Bacillati</taxon>
        <taxon>Actinomycetota</taxon>
        <taxon>Actinomycetes</taxon>
        <taxon>Propionibacteriales</taxon>
        <taxon>Nocardioidaceae</taxon>
        <taxon>Nocardioides</taxon>
    </lineage>
</organism>
<gene>
    <name evidence="4" type="ORF">IEQ44_01240</name>
</gene>
<dbReference type="InterPro" id="IPR050921">
    <property type="entry name" value="T4SS_GSP_E_ATPase"/>
</dbReference>
<keyword evidence="5" id="KW-1185">Reference proteome</keyword>
<protein>
    <submittedName>
        <fullName evidence="4">CpaF family protein</fullName>
    </submittedName>
</protein>
<sequence length="532" mass="56684">MSNLSERLAARRAAEAAAAAAAAPAPPAPPAAGDAPATPTAAPAAPAAMPPAAAAPTTTLPSVPAAATAPGAAAKRAKASTSPLQDRRTPAAAKGAESGGGRRARTSESDRIEELKASVHAELLRQLGPQLYDSNLEQSELDQKVRAALADVLAKQDRPISASDRQRVTSEITDDILGYGPIEPYLRDPDVSEVMVNGAHNIWLEKKGRLVQAEAVFTDEAHLRRTIDKIVSRVGRRVDESSPMVDARLPDGSRVNAVVPPLAIDGSCLTIRKFAADPLTADDLVRFGSMTAKTRDFLDACVRGRLNIIVSGSTGAGKTTTLNVLSSFIPADERIVTIEDAAELQLKQEHVVRLESRPSNIEGKGAVTIRDLVKNSLRMRPDRIIVGEVRDASALDMLQAMNTGHDGSICSLHSNGPRDTLSRMETMVLMAGMDLPIKAIREQVASAVDLIVHQARFKDGSRHITHVTEVERMEGDIITLQDVFVYDHSAGFDADGKALGGLKPTGLRPKFLEKMAYNNVTVDPRIFTAGGF</sequence>
<name>A0ABR9RNY0_9ACTN</name>
<dbReference type="PANTHER" id="PTHR30486">
    <property type="entry name" value="TWITCHING MOTILITY PROTEIN PILT"/>
    <property type="match status" value="1"/>
</dbReference>
<dbReference type="Gene3D" id="3.40.50.300">
    <property type="entry name" value="P-loop containing nucleotide triphosphate hydrolases"/>
    <property type="match status" value="1"/>
</dbReference>
<evidence type="ECO:0000313" key="5">
    <source>
        <dbReference type="Proteomes" id="UP000756387"/>
    </source>
</evidence>
<feature type="region of interest" description="Disordered" evidence="2">
    <location>
        <begin position="1"/>
        <end position="111"/>
    </location>
</feature>
<dbReference type="PROSITE" id="PS00662">
    <property type="entry name" value="T2SP_E"/>
    <property type="match status" value="1"/>
</dbReference>
<dbReference type="InterPro" id="IPR027417">
    <property type="entry name" value="P-loop_NTPase"/>
</dbReference>
<proteinExistence type="inferred from homology"/>
<dbReference type="Proteomes" id="UP000756387">
    <property type="component" value="Unassembled WGS sequence"/>
</dbReference>
<evidence type="ECO:0000256" key="2">
    <source>
        <dbReference type="SAM" id="MobiDB-lite"/>
    </source>
</evidence>
<dbReference type="Pfam" id="PF00437">
    <property type="entry name" value="T2SSE"/>
    <property type="match status" value="1"/>
</dbReference>
<feature type="compositionally biased region" description="Low complexity" evidence="2">
    <location>
        <begin position="31"/>
        <end position="82"/>
    </location>
</feature>
<comment type="caution">
    <text evidence="4">The sequence shown here is derived from an EMBL/GenBank/DDBJ whole genome shotgun (WGS) entry which is preliminary data.</text>
</comment>